<organism evidence="1 2">
    <name type="scientific">Brucella pseudogrignonensis</name>
    <dbReference type="NCBI Taxonomy" id="419475"/>
    <lineage>
        <taxon>Bacteria</taxon>
        <taxon>Pseudomonadati</taxon>
        <taxon>Pseudomonadota</taxon>
        <taxon>Alphaproteobacteria</taxon>
        <taxon>Hyphomicrobiales</taxon>
        <taxon>Brucellaceae</taxon>
        <taxon>Brucella/Ochrobactrum group</taxon>
        <taxon>Brucella</taxon>
    </lineage>
</organism>
<gene>
    <name evidence="1" type="ORF">CEV34_3224</name>
</gene>
<sequence>MIFAPSDQVEPDLKPRILLCCERLRPLPACGRAGAAAVRAGTIQG</sequence>
<protein>
    <submittedName>
        <fullName evidence="1">Uncharacterized protein</fullName>
    </submittedName>
</protein>
<keyword evidence="2" id="KW-1185">Reference proteome</keyword>
<name>A0A256GB99_9HYPH</name>
<evidence type="ECO:0000313" key="1">
    <source>
        <dbReference type="EMBL" id="OYR23891.1"/>
    </source>
</evidence>
<reference evidence="1 2" key="1">
    <citation type="submission" date="2017-07" db="EMBL/GenBank/DDBJ databases">
        <title>Phylogenetic study on the rhizospheric bacterium Ochrobactrum sp. A44.</title>
        <authorList>
            <person name="Krzyzanowska D.M."/>
            <person name="Ossowicki A."/>
            <person name="Rajewska M."/>
            <person name="Maciag T."/>
            <person name="Kaczynski Z."/>
            <person name="Czerwicka M."/>
            <person name="Jafra S."/>
        </authorList>
    </citation>
    <scope>NUCLEOTIDE SEQUENCE [LARGE SCALE GENOMIC DNA]</scope>
    <source>
        <strain evidence="1 2">CCUG 30717</strain>
    </source>
</reference>
<dbReference type="AlphaFoldDB" id="A0A256GB99"/>
<accession>A0A256GB99</accession>
<proteinExistence type="predicted"/>
<comment type="caution">
    <text evidence="1">The sequence shown here is derived from an EMBL/GenBank/DDBJ whole genome shotgun (WGS) entry which is preliminary data.</text>
</comment>
<dbReference type="EMBL" id="NNRM01000037">
    <property type="protein sequence ID" value="OYR23891.1"/>
    <property type="molecule type" value="Genomic_DNA"/>
</dbReference>
<dbReference type="Proteomes" id="UP000216188">
    <property type="component" value="Unassembled WGS sequence"/>
</dbReference>
<evidence type="ECO:0000313" key="2">
    <source>
        <dbReference type="Proteomes" id="UP000216188"/>
    </source>
</evidence>